<dbReference type="Gene3D" id="3.40.50.300">
    <property type="entry name" value="P-loop containing nucleotide triphosphate hydrolases"/>
    <property type="match status" value="2"/>
</dbReference>
<dbReference type="SUPFAM" id="SSF52540">
    <property type="entry name" value="P-loop containing nucleoside triphosphate hydrolases"/>
    <property type="match status" value="2"/>
</dbReference>
<evidence type="ECO:0000256" key="4">
    <source>
        <dbReference type="ARBA" id="ARBA00022475"/>
    </source>
</evidence>
<gene>
    <name evidence="10" type="ORF">AADC60_16330</name>
</gene>
<evidence type="ECO:0000256" key="3">
    <source>
        <dbReference type="ARBA" id="ARBA00022448"/>
    </source>
</evidence>
<feature type="domain" description="ABC transporter" evidence="9">
    <location>
        <begin position="307"/>
        <end position="541"/>
    </location>
</feature>
<dbReference type="InterPro" id="IPR003439">
    <property type="entry name" value="ABC_transporter-like_ATP-bd"/>
</dbReference>
<keyword evidence="6" id="KW-0067">ATP-binding</keyword>
<evidence type="ECO:0000256" key="1">
    <source>
        <dbReference type="ARBA" id="ARBA00004202"/>
    </source>
</evidence>
<comment type="similarity">
    <text evidence="2">Belongs to the ABC transporter superfamily.</text>
</comment>
<proteinExistence type="inferred from homology"/>
<evidence type="ECO:0000256" key="2">
    <source>
        <dbReference type="ARBA" id="ARBA00005417"/>
    </source>
</evidence>
<comment type="subcellular location">
    <subcellularLocation>
        <location evidence="1">Cell membrane</location>
        <topology evidence="1">Peripheral membrane protein</topology>
    </subcellularLocation>
</comment>
<evidence type="ECO:0000313" key="11">
    <source>
        <dbReference type="Proteomes" id="UP001472074"/>
    </source>
</evidence>
<feature type="domain" description="ABC transporter" evidence="9">
    <location>
        <begin position="7"/>
        <end position="247"/>
    </location>
</feature>
<evidence type="ECO:0000256" key="8">
    <source>
        <dbReference type="ARBA" id="ARBA00023136"/>
    </source>
</evidence>
<evidence type="ECO:0000256" key="7">
    <source>
        <dbReference type="ARBA" id="ARBA00022967"/>
    </source>
</evidence>
<evidence type="ECO:0000256" key="5">
    <source>
        <dbReference type="ARBA" id="ARBA00022741"/>
    </source>
</evidence>
<dbReference type="PANTHER" id="PTHR43553">
    <property type="entry name" value="HEAVY METAL TRANSPORTER"/>
    <property type="match status" value="1"/>
</dbReference>
<dbReference type="InterPro" id="IPR050095">
    <property type="entry name" value="ECF_ABC_transporter_ATP-bd"/>
</dbReference>
<dbReference type="InterPro" id="IPR027417">
    <property type="entry name" value="P-loop_NTPase"/>
</dbReference>
<dbReference type="EMBL" id="CP151651">
    <property type="protein sequence ID" value="WZP05652.1"/>
    <property type="molecule type" value="Genomic_DNA"/>
</dbReference>
<name>A0ABZ2ZBW2_9BACI</name>
<dbReference type="PROSITE" id="PS00211">
    <property type="entry name" value="ABC_TRANSPORTER_1"/>
    <property type="match status" value="1"/>
</dbReference>
<dbReference type="InterPro" id="IPR015856">
    <property type="entry name" value="ABC_transpr_CbiO/EcfA_su"/>
</dbReference>
<keyword evidence="11" id="KW-1185">Reference proteome</keyword>
<dbReference type="SMART" id="SM00382">
    <property type="entry name" value="AAA"/>
    <property type="match status" value="2"/>
</dbReference>
<dbReference type="Proteomes" id="UP001472074">
    <property type="component" value="Chromosome"/>
</dbReference>
<dbReference type="RefSeq" id="WP_256816258.1">
    <property type="nucleotide sequence ID" value="NZ_CP151651.1"/>
</dbReference>
<keyword evidence="7" id="KW-1278">Translocase</keyword>
<dbReference type="PROSITE" id="PS50893">
    <property type="entry name" value="ABC_TRANSPORTER_2"/>
    <property type="match status" value="2"/>
</dbReference>
<protein>
    <submittedName>
        <fullName evidence="10">Energy-coupling factor transporter ATPase</fullName>
    </submittedName>
</protein>
<dbReference type="NCBIfam" id="NF010167">
    <property type="entry name" value="PRK13648.1"/>
    <property type="match status" value="2"/>
</dbReference>
<evidence type="ECO:0000256" key="6">
    <source>
        <dbReference type="ARBA" id="ARBA00022840"/>
    </source>
</evidence>
<accession>A0ABZ2ZBW2</accession>
<evidence type="ECO:0000313" key="10">
    <source>
        <dbReference type="EMBL" id="WZP05652.1"/>
    </source>
</evidence>
<dbReference type="InterPro" id="IPR017871">
    <property type="entry name" value="ABC_transporter-like_CS"/>
</dbReference>
<sequence length="585" mass="65608">MNDNPIVEVSGVSFSYSGTEKKALHDINMKIGKGEFVLISGTSGSGKTTLAKCLNGIIPHLAEGNLAGEIVINGMNTQRVPMHDLASEIGMVFQNPEDQIFSIRVEDEIAFGVECQGCQQEVIRERVHYALKKLKLEDIKKQITFSLSGGQKQKVSIASNLAMLPSILILDDPTTDLDPVSKQEVMDILMELKEEIDTTFIIIEHDLNDLIEAVDRVIIMHEGSILYNGSPSEIFYTYFDELNKLGIRIPDHIRLAKYLIENGHQCDFYPISKKEAYEWAKKLLVSGKLNLPKHKVEINDMNEETVAKLEAVNFSYQKGKQILYDINLEVQKGEFLAIVGHNGCGKSTLMKNLIGLLKPHQGSVIINHKNTKEHRVQDIILDIGYVFQNPDNQLFCNSVEEEVAFGLINRGYSKELVEEQVELAISTVGLQKKRKDHPFSLSRGERQRLAVATMLVSNPKIILLDEPTTGQDEQSLKALLTLMKKLIEEKDATIIMITHDMEVVAQYASRVVVIDDGKIVLDGHPSDVFFNSCQKLYSLKLKPPIISQFAADLSEEGFPKVTNWNMFSSNFINSKSDKFGKKSII</sequence>
<dbReference type="InterPro" id="IPR003593">
    <property type="entry name" value="AAA+_ATPase"/>
</dbReference>
<keyword evidence="8" id="KW-0472">Membrane</keyword>
<reference evidence="10 11" key="1">
    <citation type="submission" date="2024-04" db="EMBL/GenBank/DDBJ databases">
        <title>Screening of coral probiotics and analysis of their probiotic properties.</title>
        <authorList>
            <person name="Wang S."/>
        </authorList>
    </citation>
    <scope>NUCLEOTIDE SEQUENCE [LARGE SCALE GENOMIC DNA]</scope>
    <source>
        <strain evidence="10 11">GXU-Z9</strain>
    </source>
</reference>
<keyword evidence="4" id="KW-1003">Cell membrane</keyword>
<organism evidence="10 11">
    <name type="scientific">Cytobacillus pseudoceanisediminis</name>
    <dbReference type="NCBI Taxonomy" id="3051614"/>
    <lineage>
        <taxon>Bacteria</taxon>
        <taxon>Bacillati</taxon>
        <taxon>Bacillota</taxon>
        <taxon>Bacilli</taxon>
        <taxon>Bacillales</taxon>
        <taxon>Bacillaceae</taxon>
        <taxon>Cytobacillus</taxon>
    </lineage>
</organism>
<dbReference type="Pfam" id="PF00005">
    <property type="entry name" value="ABC_tran"/>
    <property type="match status" value="2"/>
</dbReference>
<keyword evidence="5" id="KW-0547">Nucleotide-binding</keyword>
<keyword evidence="3" id="KW-0813">Transport</keyword>
<evidence type="ECO:0000259" key="9">
    <source>
        <dbReference type="PROSITE" id="PS50893"/>
    </source>
</evidence>
<dbReference type="CDD" id="cd03225">
    <property type="entry name" value="ABC_cobalt_CbiO_domain1"/>
    <property type="match status" value="2"/>
</dbReference>